<evidence type="ECO:0000313" key="1">
    <source>
        <dbReference type="EMBL" id="CAL1536953.1"/>
    </source>
</evidence>
<dbReference type="EMBL" id="CAXITT010000244">
    <property type="protein sequence ID" value="CAL1536953.1"/>
    <property type="molecule type" value="Genomic_DNA"/>
</dbReference>
<evidence type="ECO:0008006" key="3">
    <source>
        <dbReference type="Google" id="ProtNLM"/>
    </source>
</evidence>
<dbReference type="InterPro" id="IPR004245">
    <property type="entry name" value="DUF229"/>
</dbReference>
<dbReference type="PANTHER" id="PTHR10974:SF1">
    <property type="entry name" value="FI08016P-RELATED"/>
    <property type="match status" value="1"/>
</dbReference>
<comment type="caution">
    <text evidence="1">The sequence shown here is derived from an EMBL/GenBank/DDBJ whole genome shotgun (WGS) entry which is preliminary data.</text>
</comment>
<organism evidence="1 2">
    <name type="scientific">Lymnaea stagnalis</name>
    <name type="common">Great pond snail</name>
    <name type="synonym">Helix stagnalis</name>
    <dbReference type="NCBI Taxonomy" id="6523"/>
    <lineage>
        <taxon>Eukaryota</taxon>
        <taxon>Metazoa</taxon>
        <taxon>Spiralia</taxon>
        <taxon>Lophotrochozoa</taxon>
        <taxon>Mollusca</taxon>
        <taxon>Gastropoda</taxon>
        <taxon>Heterobranchia</taxon>
        <taxon>Euthyneura</taxon>
        <taxon>Panpulmonata</taxon>
        <taxon>Hygrophila</taxon>
        <taxon>Lymnaeoidea</taxon>
        <taxon>Lymnaeidae</taxon>
        <taxon>Lymnaea</taxon>
    </lineage>
</organism>
<dbReference type="AlphaFoldDB" id="A0AAV2HXA1"/>
<keyword evidence="2" id="KW-1185">Reference proteome</keyword>
<name>A0AAV2HXA1_LYMST</name>
<reference evidence="1 2" key="1">
    <citation type="submission" date="2024-04" db="EMBL/GenBank/DDBJ databases">
        <authorList>
            <consortium name="Genoscope - CEA"/>
            <person name="William W."/>
        </authorList>
    </citation>
    <scope>NUCLEOTIDE SEQUENCE [LARGE SCALE GENOMIC DNA]</scope>
</reference>
<dbReference type="SUPFAM" id="SSF53649">
    <property type="entry name" value="Alkaline phosphatase-like"/>
    <property type="match status" value="1"/>
</dbReference>
<protein>
    <recommendedName>
        <fullName evidence="3">Sulfatase N-terminal domain-containing protein</fullName>
    </recommendedName>
</protein>
<dbReference type="Gene3D" id="3.40.720.10">
    <property type="entry name" value="Alkaline Phosphatase, subunit A"/>
    <property type="match status" value="1"/>
</dbReference>
<dbReference type="InterPro" id="IPR017850">
    <property type="entry name" value="Alkaline_phosphatase_core_sf"/>
</dbReference>
<dbReference type="Proteomes" id="UP001497497">
    <property type="component" value="Unassembled WGS sequence"/>
</dbReference>
<sequence length="604" mass="68823">RDDGVVGEDSLMESLACVFPYVNPFDPEIMAMSGLALQTLECTGKLPDLLYIDGNKLVINRTKVRNTLGDTPIVCQYQDIIPGLNDLGPLNPPFNESQVLKESSEFIKVVCQDGGQKAVSRMYFALTPKQDKLGQVEALLLKKRQMESAPRETLNIIMIGVDGVSRYHFMRSMPKTYPLLMNDFHSFDMSMYTQVGKNTFPNFIPLLTGRSEDEINTWWDFSKYTDGFDLVWRDYARAGYRTLYTEDSPSIGAFSYEKKGFRVNPTTHFSRSLCVVMEHDKEIWNTGNQCVGEQPEVNFHFDYIKRLFDTFHDKPLYAMAFLTQVSHDVMTNLKIADEHVFNFYRLLQTSGYLNNTVLITFSDHGPRWGPVRSSFNGVYEGRTPFAIFTFPKWFLEKYPDISRNLNTNTGRLTTHYDTHATLTDLLYFRGNGESPVRKSKHGISLLRRIPKNRTCKDIPIPEEYCLCGQSTAERLDTSTEPATMLAQATLAAINLKVNTTVCAVLGMGEVLQVVKVDLPKNVSKMKKDAHLYQVRLHTTPGGAVFEATVFVRDVSPQTLFWGTKKNFNIEVAERIDRLNLYRGQADCVSDARQKEFCYCKNITQ</sequence>
<dbReference type="Pfam" id="PF02995">
    <property type="entry name" value="DUF229"/>
    <property type="match status" value="1"/>
</dbReference>
<dbReference type="PANTHER" id="PTHR10974">
    <property type="entry name" value="FI08016P-RELATED"/>
    <property type="match status" value="1"/>
</dbReference>
<dbReference type="CDD" id="cd16021">
    <property type="entry name" value="ALP_like"/>
    <property type="match status" value="1"/>
</dbReference>
<evidence type="ECO:0000313" key="2">
    <source>
        <dbReference type="Proteomes" id="UP001497497"/>
    </source>
</evidence>
<dbReference type="GO" id="GO:0005615">
    <property type="term" value="C:extracellular space"/>
    <property type="evidence" value="ECO:0007669"/>
    <property type="project" value="TreeGrafter"/>
</dbReference>
<gene>
    <name evidence="1" type="ORF">GSLYS_00010866001</name>
</gene>
<feature type="non-terminal residue" evidence="1">
    <location>
        <position position="1"/>
    </location>
</feature>
<proteinExistence type="predicted"/>
<accession>A0AAV2HXA1</accession>
<dbReference type="FunFam" id="3.40.720.10:FF:000017">
    <property type="entry name" value="Predicted protein"/>
    <property type="match status" value="1"/>
</dbReference>